<dbReference type="EMBL" id="KN743032">
    <property type="protein sequence ID" value="KIH52678.1"/>
    <property type="molecule type" value="Genomic_DNA"/>
</dbReference>
<name>A0A0C2C8L1_9BILA</name>
<gene>
    <name evidence="1" type="ORF">ANCDUO_17219</name>
</gene>
<dbReference type="AlphaFoldDB" id="A0A0C2C8L1"/>
<sequence length="222" mass="24003">MEDAYPDIFVLNKNIALVLKCQQFVEMAAEIARQDALAKPVAITSSNGQSMPSSAITPRCRNLQNSCLDSSNFMQTFPATHSYPANPHKRTYVDSQAEDIEAPPARRTPPFADDDANVPVDVQMEEEPCSSSAVLASTRNGQSAEDVKNGAGSADGGSIDDGLIIGADGDTTIIEEENTEDEEGGLFKMALHNSRWNDFLFTDVEVEDGIRREEEAAACAVE</sequence>
<keyword evidence="2" id="KW-1185">Reference proteome</keyword>
<proteinExistence type="predicted"/>
<reference evidence="1 2" key="1">
    <citation type="submission" date="2013-12" db="EMBL/GenBank/DDBJ databases">
        <title>Draft genome of the parsitic nematode Ancylostoma duodenale.</title>
        <authorList>
            <person name="Mitreva M."/>
        </authorList>
    </citation>
    <scope>NUCLEOTIDE SEQUENCE [LARGE SCALE GENOMIC DNA]</scope>
    <source>
        <strain evidence="1 2">Zhejiang</strain>
    </source>
</reference>
<evidence type="ECO:0000313" key="1">
    <source>
        <dbReference type="EMBL" id="KIH52678.1"/>
    </source>
</evidence>
<organism evidence="1 2">
    <name type="scientific">Ancylostoma duodenale</name>
    <dbReference type="NCBI Taxonomy" id="51022"/>
    <lineage>
        <taxon>Eukaryota</taxon>
        <taxon>Metazoa</taxon>
        <taxon>Ecdysozoa</taxon>
        <taxon>Nematoda</taxon>
        <taxon>Chromadorea</taxon>
        <taxon>Rhabditida</taxon>
        <taxon>Rhabditina</taxon>
        <taxon>Rhabditomorpha</taxon>
        <taxon>Strongyloidea</taxon>
        <taxon>Ancylostomatidae</taxon>
        <taxon>Ancylostomatinae</taxon>
        <taxon>Ancylostoma</taxon>
    </lineage>
</organism>
<protein>
    <submittedName>
        <fullName evidence="1">Uncharacterized protein</fullName>
    </submittedName>
</protein>
<dbReference type="Proteomes" id="UP000054047">
    <property type="component" value="Unassembled WGS sequence"/>
</dbReference>
<accession>A0A0C2C8L1</accession>
<evidence type="ECO:0000313" key="2">
    <source>
        <dbReference type="Proteomes" id="UP000054047"/>
    </source>
</evidence>